<accession>W4FZQ4</accession>
<reference evidence="2" key="1">
    <citation type="submission" date="2013-12" db="EMBL/GenBank/DDBJ databases">
        <title>The Genome Sequence of Aphanomyces astaci APO3.</title>
        <authorList>
            <consortium name="The Broad Institute Genomics Platform"/>
            <person name="Russ C."/>
            <person name="Tyler B."/>
            <person name="van West P."/>
            <person name="Dieguez-Uribeondo J."/>
            <person name="Young S.K."/>
            <person name="Zeng Q."/>
            <person name="Gargeya S."/>
            <person name="Fitzgerald M."/>
            <person name="Abouelleil A."/>
            <person name="Alvarado L."/>
            <person name="Chapman S.B."/>
            <person name="Gainer-Dewar J."/>
            <person name="Goldberg J."/>
            <person name="Griggs A."/>
            <person name="Gujja S."/>
            <person name="Hansen M."/>
            <person name="Howarth C."/>
            <person name="Imamovic A."/>
            <person name="Ireland A."/>
            <person name="Larimer J."/>
            <person name="McCowan C."/>
            <person name="Murphy C."/>
            <person name="Pearson M."/>
            <person name="Poon T.W."/>
            <person name="Priest M."/>
            <person name="Roberts A."/>
            <person name="Saif S."/>
            <person name="Shea T."/>
            <person name="Sykes S."/>
            <person name="Wortman J."/>
            <person name="Nusbaum C."/>
            <person name="Birren B."/>
        </authorList>
    </citation>
    <scope>NUCLEOTIDE SEQUENCE [LARGE SCALE GENOMIC DNA]</scope>
    <source>
        <strain evidence="2">APO3</strain>
    </source>
</reference>
<organism evidence="2">
    <name type="scientific">Aphanomyces astaci</name>
    <name type="common">Crayfish plague agent</name>
    <dbReference type="NCBI Taxonomy" id="112090"/>
    <lineage>
        <taxon>Eukaryota</taxon>
        <taxon>Sar</taxon>
        <taxon>Stramenopiles</taxon>
        <taxon>Oomycota</taxon>
        <taxon>Saprolegniomycetes</taxon>
        <taxon>Saprolegniales</taxon>
        <taxon>Verrucalvaceae</taxon>
        <taxon>Aphanomyces</taxon>
    </lineage>
</organism>
<feature type="region of interest" description="Disordered" evidence="1">
    <location>
        <begin position="85"/>
        <end position="107"/>
    </location>
</feature>
<dbReference type="GeneID" id="20814718"/>
<dbReference type="EMBL" id="KI913155">
    <property type="protein sequence ID" value="ETV72259.1"/>
    <property type="molecule type" value="Genomic_DNA"/>
</dbReference>
<sequence length="107" mass="12236">MTENLPAMIPSDAKSGRLVEVAKYSLHLTSQKHMRHALLHIFFRYRRNAHSLPPGRKYKLQLPMRLDIFPLDVFDHLKLRVEIEQGADTDKDPGDHVNPGSDGPLLD</sequence>
<proteinExistence type="predicted"/>
<dbReference type="VEuPathDB" id="FungiDB:H257_12722"/>
<dbReference type="AlphaFoldDB" id="W4FZQ4"/>
<protein>
    <submittedName>
        <fullName evidence="2">Uncharacterized protein</fullName>
    </submittedName>
</protein>
<name>W4FZQ4_APHAT</name>
<dbReference type="RefSeq" id="XP_009838327.1">
    <property type="nucleotide sequence ID" value="XM_009840025.1"/>
</dbReference>
<evidence type="ECO:0000313" key="2">
    <source>
        <dbReference type="EMBL" id="ETV72259.1"/>
    </source>
</evidence>
<feature type="compositionally biased region" description="Basic and acidic residues" evidence="1">
    <location>
        <begin position="85"/>
        <end position="95"/>
    </location>
</feature>
<gene>
    <name evidence="2" type="ORF">H257_12722</name>
</gene>
<evidence type="ECO:0000256" key="1">
    <source>
        <dbReference type="SAM" id="MobiDB-lite"/>
    </source>
</evidence>